<protein>
    <submittedName>
        <fullName evidence="2">Uncharacterized protein</fullName>
    </submittedName>
</protein>
<dbReference type="Proteomes" id="UP000246464">
    <property type="component" value="Chromosome 6"/>
</dbReference>
<evidence type="ECO:0000313" key="2">
    <source>
        <dbReference type="EMBL" id="AWP03041.1"/>
    </source>
</evidence>
<reference evidence="2 3" key="1">
    <citation type="submission" date="2017-12" db="EMBL/GenBank/DDBJ databases">
        <title>Integrating genomic resources of turbot (Scophthalmus maximus) in depth evaluation of genetic and physical mapping variation across individuals.</title>
        <authorList>
            <person name="Martinez P."/>
        </authorList>
    </citation>
    <scope>NUCLEOTIDE SEQUENCE [LARGE SCALE GENOMIC DNA]</scope>
</reference>
<feature type="compositionally biased region" description="Polar residues" evidence="1">
    <location>
        <begin position="118"/>
        <end position="135"/>
    </location>
</feature>
<sequence length="164" mass="18269">MEEAYSELYQQFLRLRSLCLRQAALLNQLTTALQKQQGATVPNGELTDMMSISVQCSQEIPVYFHENPQPLTAAANNPTNVGTLSDLLAGDMSKLCMDFPLRRKEEWKLEQKVAPLSSLESSRWQGASSNESKNPVQADRPGRDGTLHTARVGVFSRPTSSMWP</sequence>
<evidence type="ECO:0000256" key="1">
    <source>
        <dbReference type="SAM" id="MobiDB-lite"/>
    </source>
</evidence>
<dbReference type="EMBL" id="CP026248">
    <property type="protein sequence ID" value="AWP03041.1"/>
    <property type="molecule type" value="Genomic_DNA"/>
</dbReference>
<feature type="region of interest" description="Disordered" evidence="1">
    <location>
        <begin position="118"/>
        <end position="164"/>
    </location>
</feature>
<evidence type="ECO:0000313" key="3">
    <source>
        <dbReference type="Proteomes" id="UP000246464"/>
    </source>
</evidence>
<organism evidence="2 3">
    <name type="scientific">Scophthalmus maximus</name>
    <name type="common">Turbot</name>
    <name type="synonym">Psetta maxima</name>
    <dbReference type="NCBI Taxonomy" id="52904"/>
    <lineage>
        <taxon>Eukaryota</taxon>
        <taxon>Metazoa</taxon>
        <taxon>Chordata</taxon>
        <taxon>Craniata</taxon>
        <taxon>Vertebrata</taxon>
        <taxon>Euteleostomi</taxon>
        <taxon>Actinopterygii</taxon>
        <taxon>Neopterygii</taxon>
        <taxon>Teleostei</taxon>
        <taxon>Neoteleostei</taxon>
        <taxon>Acanthomorphata</taxon>
        <taxon>Carangaria</taxon>
        <taxon>Pleuronectiformes</taxon>
        <taxon>Pleuronectoidei</taxon>
        <taxon>Scophthalmidae</taxon>
        <taxon>Scophthalmus</taxon>
    </lineage>
</organism>
<dbReference type="AlphaFoldDB" id="A0A2U9BGH0"/>
<proteinExistence type="predicted"/>
<accession>A0A2U9BGH0</accession>
<name>A0A2U9BGH0_SCOMX</name>
<gene>
    <name evidence="2" type="ORF">SMAX5B_014369</name>
</gene>
<keyword evidence="3" id="KW-1185">Reference proteome</keyword>